<keyword evidence="6" id="KW-0694">RNA-binding</keyword>
<dbReference type="SUPFAM" id="SSF52540">
    <property type="entry name" value="P-loop containing nucleoside triphosphate hydrolases"/>
    <property type="match status" value="1"/>
</dbReference>
<name>A0A6V7P3U9_ANACO</name>
<evidence type="ECO:0000256" key="8">
    <source>
        <dbReference type="SAM" id="MobiDB-lite"/>
    </source>
</evidence>
<dbReference type="InterPro" id="IPR014001">
    <property type="entry name" value="Helicase_ATP-bd"/>
</dbReference>
<dbReference type="GO" id="GO:0016787">
    <property type="term" value="F:hydrolase activity"/>
    <property type="evidence" value="ECO:0007669"/>
    <property type="project" value="UniProtKB-KW"/>
</dbReference>
<feature type="region of interest" description="Disordered" evidence="8">
    <location>
        <begin position="101"/>
        <end position="165"/>
    </location>
</feature>
<dbReference type="Pfam" id="PF14009">
    <property type="entry name" value="PADRE"/>
    <property type="match status" value="1"/>
</dbReference>
<dbReference type="InterPro" id="IPR044742">
    <property type="entry name" value="DEAD/DEAH_RhlB"/>
</dbReference>
<dbReference type="Gene3D" id="3.40.50.300">
    <property type="entry name" value="P-loop containing nucleotide triphosphate hydrolases"/>
    <property type="match status" value="2"/>
</dbReference>
<dbReference type="AlphaFoldDB" id="A0A6V7P3U9"/>
<dbReference type="Pfam" id="PF00270">
    <property type="entry name" value="DEAD"/>
    <property type="match status" value="1"/>
</dbReference>
<dbReference type="SMART" id="SM00487">
    <property type="entry name" value="DEXDc"/>
    <property type="match status" value="1"/>
</dbReference>
<feature type="compositionally biased region" description="Polar residues" evidence="8">
    <location>
        <begin position="110"/>
        <end position="120"/>
    </location>
</feature>
<keyword evidence="2" id="KW-0547">Nucleotide-binding</keyword>
<keyword evidence="5" id="KW-0067">ATP-binding</keyword>
<dbReference type="SMART" id="SM00490">
    <property type="entry name" value="HELICc"/>
    <property type="match status" value="1"/>
</dbReference>
<dbReference type="Pfam" id="PF00271">
    <property type="entry name" value="Helicase_C"/>
    <property type="match status" value="1"/>
</dbReference>
<dbReference type="CDD" id="cd18787">
    <property type="entry name" value="SF2_C_DEAD"/>
    <property type="match status" value="1"/>
</dbReference>
<sequence length="802" mass="88599">MGNCQVAEAAAAVVELPGGRVRRLYWPTPAAELMRSNPGHYVALVIVAAATAANSDRLCGPGDGGGAKATRVKLLKPKDMLLLGHSYKLITSQEVTKALRARKQEKMKKSQLSESIQKQNGGKDDDDEAHVDHVVDKGRKQVDSQSNNGKVEKHEREGTKAEAHNHNHKPIKLVNGALLCRASLKWEVNIFMIPSCVMEIAQGLFIHFTLRSKPRELTSMHRLRPAPSPLLLLRGLFPSSSSFSHPFFLLALSPRRRRPAAAPRPFHALSTPSPSPGPLARRSAAAAAAAAAEVGFFAEEGVSWESLGVSERLRRALEGAALRRPSLVQAACIPRILKGSDVIIAAETGSGKTHGYLVPLIDKLCAASAPREVADVSERTSRSNDIFLVLCPNVMLCEQVVQMANSLLDESGESLVRVAAVCGQKGWPVIQPNILVSTPAALLNYLFEFDPEKKRRESFLRSVKFVVFDEADMLLCGSFQNQIIRLINMFRFDEKLVSKMESSAEDVSVDENDKNHGELNFEDNELNSDCEDAEADLEDALENFATEENKVETTSVRDWRRVRKVYKRSKQYLFVAATLPQSGKKTAGGVLKRMFPDAIWVSGSYLHRHNPRLEQRWIEVTADTQVDALLDAVKHSYNAEHNEFSTSPSRTMVFSNTVDAAQSVAKILQRVGIQCFLYHRESSLEERAYNLQAFRENGGVLVCTDAAARGLDIPNISHVIQAEFATSAVDFLHRVGRTARAGHSGIVTSLYTKANRDLVNAVREAEELGRPVEQALSRKRSFRNKLKKKGRSEAEDKPKVPT</sequence>
<feature type="region of interest" description="Disordered" evidence="8">
    <location>
        <begin position="779"/>
        <end position="802"/>
    </location>
</feature>
<dbReference type="InterPro" id="IPR025322">
    <property type="entry name" value="PADRE_dom"/>
</dbReference>
<evidence type="ECO:0000256" key="6">
    <source>
        <dbReference type="ARBA" id="ARBA00022884"/>
    </source>
</evidence>
<dbReference type="GO" id="GO:0005524">
    <property type="term" value="F:ATP binding"/>
    <property type="evidence" value="ECO:0007669"/>
    <property type="project" value="UniProtKB-KW"/>
</dbReference>
<feature type="compositionally biased region" description="Basic and acidic residues" evidence="8">
    <location>
        <begin position="791"/>
        <end position="802"/>
    </location>
</feature>
<dbReference type="GO" id="GO:0003723">
    <property type="term" value="F:RNA binding"/>
    <property type="evidence" value="ECO:0007669"/>
    <property type="project" value="UniProtKB-KW"/>
</dbReference>
<evidence type="ECO:0000259" key="9">
    <source>
        <dbReference type="PROSITE" id="PS51192"/>
    </source>
</evidence>
<keyword evidence="4" id="KW-0347">Helicase</keyword>
<feature type="domain" description="Helicase C-terminal" evidence="10">
    <location>
        <begin position="625"/>
        <end position="794"/>
    </location>
</feature>
<evidence type="ECO:0000256" key="1">
    <source>
        <dbReference type="ARBA" id="ARBA00012552"/>
    </source>
</evidence>
<feature type="coiled-coil region" evidence="7">
    <location>
        <begin position="523"/>
        <end position="550"/>
    </location>
</feature>
<proteinExistence type="predicted"/>
<keyword evidence="3" id="KW-0378">Hydrolase</keyword>
<dbReference type="CDD" id="cd00268">
    <property type="entry name" value="DEADc"/>
    <property type="match status" value="1"/>
</dbReference>
<keyword evidence="7" id="KW-0175">Coiled coil</keyword>
<feature type="compositionally biased region" description="Basic and acidic residues" evidence="8">
    <location>
        <begin position="130"/>
        <end position="142"/>
    </location>
</feature>
<reference evidence="11" key="1">
    <citation type="submission" date="2020-07" db="EMBL/GenBank/DDBJ databases">
        <authorList>
            <person name="Lin J."/>
        </authorList>
    </citation>
    <scope>NUCLEOTIDE SEQUENCE</scope>
</reference>
<evidence type="ECO:0000259" key="10">
    <source>
        <dbReference type="PROSITE" id="PS51194"/>
    </source>
</evidence>
<protein>
    <recommendedName>
        <fullName evidence="1">RNA helicase</fullName>
        <ecNumber evidence="1">3.6.4.13</ecNumber>
    </recommendedName>
</protein>
<dbReference type="PROSITE" id="PS51192">
    <property type="entry name" value="HELICASE_ATP_BIND_1"/>
    <property type="match status" value="1"/>
</dbReference>
<dbReference type="GO" id="GO:0003724">
    <property type="term" value="F:RNA helicase activity"/>
    <property type="evidence" value="ECO:0007669"/>
    <property type="project" value="UniProtKB-EC"/>
</dbReference>
<dbReference type="InterPro" id="IPR027417">
    <property type="entry name" value="P-loop_NTPase"/>
</dbReference>
<feature type="compositionally biased region" description="Basic residues" evidence="8">
    <location>
        <begin position="779"/>
        <end position="790"/>
    </location>
</feature>
<feature type="domain" description="Helicase ATP-binding" evidence="9">
    <location>
        <begin position="333"/>
        <end position="597"/>
    </location>
</feature>
<evidence type="ECO:0000256" key="5">
    <source>
        <dbReference type="ARBA" id="ARBA00022840"/>
    </source>
</evidence>
<organism evidence="11">
    <name type="scientific">Ananas comosus var. bracteatus</name>
    <name type="common">red pineapple</name>
    <dbReference type="NCBI Taxonomy" id="296719"/>
    <lineage>
        <taxon>Eukaryota</taxon>
        <taxon>Viridiplantae</taxon>
        <taxon>Streptophyta</taxon>
        <taxon>Embryophyta</taxon>
        <taxon>Tracheophyta</taxon>
        <taxon>Spermatophyta</taxon>
        <taxon>Magnoliopsida</taxon>
        <taxon>Liliopsida</taxon>
        <taxon>Poales</taxon>
        <taxon>Bromeliaceae</taxon>
        <taxon>Bromelioideae</taxon>
        <taxon>Ananas</taxon>
    </lineage>
</organism>
<dbReference type="PANTHER" id="PTHR47958">
    <property type="entry name" value="ATP-DEPENDENT RNA HELICASE DBP3"/>
    <property type="match status" value="1"/>
</dbReference>
<gene>
    <name evidence="11" type="ORF">CB5_LOCUS8515</name>
</gene>
<evidence type="ECO:0000256" key="2">
    <source>
        <dbReference type="ARBA" id="ARBA00022741"/>
    </source>
</evidence>
<dbReference type="InterPro" id="IPR011545">
    <property type="entry name" value="DEAD/DEAH_box_helicase_dom"/>
</dbReference>
<dbReference type="InterPro" id="IPR001650">
    <property type="entry name" value="Helicase_C-like"/>
</dbReference>
<dbReference type="EMBL" id="LR862144">
    <property type="protein sequence ID" value="CAD1825304.1"/>
    <property type="molecule type" value="Genomic_DNA"/>
</dbReference>
<evidence type="ECO:0000256" key="3">
    <source>
        <dbReference type="ARBA" id="ARBA00022801"/>
    </source>
</evidence>
<feature type="region of interest" description="Disordered" evidence="8">
    <location>
        <begin position="261"/>
        <end position="281"/>
    </location>
</feature>
<dbReference type="EC" id="3.6.4.13" evidence="1"/>
<dbReference type="PROSITE" id="PS51194">
    <property type="entry name" value="HELICASE_CTER"/>
    <property type="match status" value="1"/>
</dbReference>
<feature type="compositionally biased region" description="Basic and acidic residues" evidence="8">
    <location>
        <begin position="150"/>
        <end position="165"/>
    </location>
</feature>
<accession>A0A6V7P3U9</accession>
<evidence type="ECO:0000256" key="7">
    <source>
        <dbReference type="SAM" id="Coils"/>
    </source>
</evidence>
<evidence type="ECO:0000313" key="11">
    <source>
        <dbReference type="EMBL" id="CAD1825304.1"/>
    </source>
</evidence>
<evidence type="ECO:0000256" key="4">
    <source>
        <dbReference type="ARBA" id="ARBA00022806"/>
    </source>
</evidence>